<reference evidence="7 8" key="1">
    <citation type="journal article" date="2011" name="Cell">
        <title>Insight into structure and assembly of the nuclear pore complex by utilizing the genome of a eukaryotic thermophile.</title>
        <authorList>
            <person name="Amlacher S."/>
            <person name="Sarges P."/>
            <person name="Flemming D."/>
            <person name="van Noort V."/>
            <person name="Kunze R."/>
            <person name="Devos D.P."/>
            <person name="Arumugam M."/>
            <person name="Bork P."/>
            <person name="Hurt E."/>
        </authorList>
    </citation>
    <scope>NUCLEOTIDE SEQUENCE [LARGE SCALE GENOMIC DNA]</scope>
    <source>
        <strain evidence="8">DSM 1495 / CBS 144.50 / IMI 039719</strain>
    </source>
</reference>
<comment type="subcellular location">
    <subcellularLocation>
        <location evidence="1">Nucleus</location>
    </subcellularLocation>
</comment>
<dbReference type="InterPro" id="IPR013882">
    <property type="entry name" value="Ctp1_C"/>
</dbReference>
<evidence type="ECO:0000256" key="2">
    <source>
        <dbReference type="ARBA" id="ARBA00022763"/>
    </source>
</evidence>
<evidence type="ECO:0000256" key="3">
    <source>
        <dbReference type="ARBA" id="ARBA00023242"/>
    </source>
</evidence>
<name>G0SEF9_CHATD</name>
<feature type="region of interest" description="Disordered" evidence="5">
    <location>
        <begin position="74"/>
        <end position="128"/>
    </location>
</feature>
<evidence type="ECO:0000313" key="8">
    <source>
        <dbReference type="Proteomes" id="UP000008066"/>
    </source>
</evidence>
<dbReference type="Proteomes" id="UP000008066">
    <property type="component" value="Unassembled WGS sequence"/>
</dbReference>
<keyword evidence="4" id="KW-0175">Coiled coil</keyword>
<dbReference type="EMBL" id="GL988046">
    <property type="protein sequence ID" value="EGS18336.1"/>
    <property type="molecule type" value="Genomic_DNA"/>
</dbReference>
<keyword evidence="2" id="KW-0227">DNA damage</keyword>
<dbReference type="AlphaFoldDB" id="G0SEF9"/>
<dbReference type="eggNOG" id="ENOG502S92Z">
    <property type="taxonomic scope" value="Eukaryota"/>
</dbReference>
<feature type="compositionally biased region" description="Polar residues" evidence="5">
    <location>
        <begin position="383"/>
        <end position="401"/>
    </location>
</feature>
<dbReference type="PANTHER" id="PTHR15107:SF0">
    <property type="entry name" value="DNA ENDONUCLEASE ACTIVATOR CTP1 C-TERMINAL DOMAIN-CONTAINING PROTEIN"/>
    <property type="match status" value="1"/>
</dbReference>
<protein>
    <recommendedName>
        <fullName evidence="6">DNA endonuclease activator Ctp1 C-terminal domain-containing protein</fullName>
    </recommendedName>
</protein>
<dbReference type="OrthoDB" id="5801062at2759"/>
<feature type="compositionally biased region" description="Polar residues" evidence="5">
    <location>
        <begin position="467"/>
        <end position="504"/>
    </location>
</feature>
<dbReference type="GeneID" id="18260398"/>
<feature type="region of interest" description="Disordered" evidence="5">
    <location>
        <begin position="193"/>
        <end position="341"/>
    </location>
</feature>
<feature type="compositionally biased region" description="Polar residues" evidence="5">
    <location>
        <begin position="109"/>
        <end position="119"/>
    </location>
</feature>
<feature type="compositionally biased region" description="Acidic residues" evidence="5">
    <location>
        <begin position="266"/>
        <end position="279"/>
    </location>
</feature>
<gene>
    <name evidence="7" type="ORF">CTHT_0063600</name>
</gene>
<dbReference type="HOGENOM" id="CLU_018738_0_0_1"/>
<proteinExistence type="predicted"/>
<keyword evidence="3" id="KW-0539">Nucleus</keyword>
<dbReference type="STRING" id="759272.G0SEF9"/>
<evidence type="ECO:0000313" key="7">
    <source>
        <dbReference type="EMBL" id="EGS18336.1"/>
    </source>
</evidence>
<dbReference type="GO" id="GO:0003684">
    <property type="term" value="F:damaged DNA binding"/>
    <property type="evidence" value="ECO:0007669"/>
    <property type="project" value="TreeGrafter"/>
</dbReference>
<feature type="compositionally biased region" description="Basic and acidic residues" evidence="5">
    <location>
        <begin position="211"/>
        <end position="222"/>
    </location>
</feature>
<dbReference type="InterPro" id="IPR033316">
    <property type="entry name" value="RBBP8-like"/>
</dbReference>
<feature type="coiled-coil region" evidence="4">
    <location>
        <begin position="166"/>
        <end position="193"/>
    </location>
</feature>
<evidence type="ECO:0000256" key="1">
    <source>
        <dbReference type="ARBA" id="ARBA00004123"/>
    </source>
</evidence>
<sequence>MDFWTRRGRPKLFAALEEAYDSLEGEFAAALQRHVEECNASLLQEIEKLKAAAARTEELEKQNRTLIRELEELRKKQDQHNARPATTSSSSTPSLGTSSPIPRPALAELSTNSRPSPLNATPGKPIDQENAETLPEQHEKLKKAYFALDKRLKEIRNMARKYREGRDNWEKYAVSLEGKLARLEKKLSRYEEIVKQSPAPGGRKLTPNEASDGRPSSDREASVSRATSSSAEPQANADQRGDQAEPSIALGVVPPVSMAALAEASKEDEADETEDDSDEQPQLPTLPANEPAEPEQEVFIEKEPSSDIPVVVSERCVRKRRRESTDGNTPHRRIKTESSSDVVVTAEIPTFRPHESIDLDEDYDSVPTPRKLQRFQLREDPSSPVNRTTGTGRQTKSTEAQSWAPVGPQPRPGPSAVTPGVFGSMMFRTPDDRRQLIRSEWGLDSGVADVAEDGMDEVAPPGRTRKGPTNDTPTRSRLQTLLETPATNTTPSMLPPRRQNQPARTTRLRDRPLSELRLEDFKVNPALNDGYRYAFNEVVRNKDERAQLSGCTDPNCCGRNFRKIAESELQKAGPVVLTRMQDIKMMENFLGREEAHRLKGMSREERQELWLQAKTRELADKFGRHRHRFARRPSPPGYWNPDFPSTQEIAKYKEEAEKEERRAVEERYREALRRGRWLFRDEEPS</sequence>
<organism evidence="8">
    <name type="scientific">Chaetomium thermophilum (strain DSM 1495 / CBS 144.50 / IMI 039719)</name>
    <name type="common">Thermochaetoides thermophila</name>
    <dbReference type="NCBI Taxonomy" id="759272"/>
    <lineage>
        <taxon>Eukaryota</taxon>
        <taxon>Fungi</taxon>
        <taxon>Dikarya</taxon>
        <taxon>Ascomycota</taxon>
        <taxon>Pezizomycotina</taxon>
        <taxon>Sordariomycetes</taxon>
        <taxon>Sordariomycetidae</taxon>
        <taxon>Sordariales</taxon>
        <taxon>Chaetomiaceae</taxon>
        <taxon>Thermochaetoides</taxon>
    </lineage>
</organism>
<evidence type="ECO:0000256" key="4">
    <source>
        <dbReference type="SAM" id="Coils"/>
    </source>
</evidence>
<dbReference type="RefSeq" id="XP_006696667.1">
    <property type="nucleotide sequence ID" value="XM_006696604.1"/>
</dbReference>
<feature type="compositionally biased region" description="Low complexity" evidence="5">
    <location>
        <begin position="84"/>
        <end position="100"/>
    </location>
</feature>
<feature type="region of interest" description="Disordered" evidence="5">
    <location>
        <begin position="353"/>
        <end position="427"/>
    </location>
</feature>
<dbReference type="Pfam" id="PF08573">
    <property type="entry name" value="SAE2"/>
    <property type="match status" value="1"/>
</dbReference>
<keyword evidence="8" id="KW-1185">Reference proteome</keyword>
<feature type="compositionally biased region" description="Polar residues" evidence="5">
    <location>
        <begin position="224"/>
        <end position="237"/>
    </location>
</feature>
<feature type="domain" description="DNA endonuclease activator Ctp1 C-terminal" evidence="6">
    <location>
        <begin position="534"/>
        <end position="648"/>
    </location>
</feature>
<feature type="region of interest" description="Disordered" evidence="5">
    <location>
        <begin position="454"/>
        <end position="507"/>
    </location>
</feature>
<dbReference type="KEGG" id="cthr:CTHT_0063600"/>
<accession>G0SEF9</accession>
<dbReference type="GO" id="GO:0010792">
    <property type="term" value="P:DNA double-strand break processing involved in repair via single-strand annealing"/>
    <property type="evidence" value="ECO:0007669"/>
    <property type="project" value="TreeGrafter"/>
</dbReference>
<dbReference type="PANTHER" id="PTHR15107">
    <property type="entry name" value="RETINOBLASTOMA BINDING PROTEIN 8"/>
    <property type="match status" value="1"/>
</dbReference>
<dbReference type="OMA" id="HRFSRMQ"/>
<dbReference type="GO" id="GO:0005634">
    <property type="term" value="C:nucleus"/>
    <property type="evidence" value="ECO:0007669"/>
    <property type="project" value="UniProtKB-SubCell"/>
</dbReference>
<evidence type="ECO:0000259" key="6">
    <source>
        <dbReference type="Pfam" id="PF08573"/>
    </source>
</evidence>
<evidence type="ECO:0000256" key="5">
    <source>
        <dbReference type="SAM" id="MobiDB-lite"/>
    </source>
</evidence>